<accession>A0A0U4WTX8</accession>
<dbReference type="PANTHER" id="PTHR43300">
    <property type="entry name" value="ACETYLTRANSFERASE"/>
    <property type="match status" value="1"/>
</dbReference>
<dbReference type="CDD" id="cd03349">
    <property type="entry name" value="LbH_XAT"/>
    <property type="match status" value="1"/>
</dbReference>
<dbReference type="InterPro" id="IPR050179">
    <property type="entry name" value="Trans_hexapeptide_repeat"/>
</dbReference>
<evidence type="ECO:0000313" key="3">
    <source>
        <dbReference type="Proteomes" id="UP000064137"/>
    </source>
</evidence>
<protein>
    <submittedName>
        <fullName evidence="2">Acetyltransferase</fullName>
    </submittedName>
</protein>
<dbReference type="Gene3D" id="2.160.10.10">
    <property type="entry name" value="Hexapeptide repeat proteins"/>
    <property type="match status" value="1"/>
</dbReference>
<evidence type="ECO:0000256" key="1">
    <source>
        <dbReference type="ARBA" id="ARBA00007274"/>
    </source>
</evidence>
<dbReference type="EMBL" id="CP013987">
    <property type="protein sequence ID" value="ALZ85661.1"/>
    <property type="molecule type" value="Genomic_DNA"/>
</dbReference>
<dbReference type="InterPro" id="IPR011004">
    <property type="entry name" value="Trimer_LpxA-like_sf"/>
</dbReference>
<organism evidence="2 3">
    <name type="scientific">Pseudomonas oryzihabitans</name>
    <dbReference type="NCBI Taxonomy" id="47885"/>
    <lineage>
        <taxon>Bacteria</taxon>
        <taxon>Pseudomonadati</taxon>
        <taxon>Pseudomonadota</taxon>
        <taxon>Gammaproteobacteria</taxon>
        <taxon>Pseudomonadales</taxon>
        <taxon>Pseudomonadaceae</taxon>
        <taxon>Pseudomonas</taxon>
    </lineage>
</organism>
<keyword evidence="2" id="KW-0808">Transferase</keyword>
<dbReference type="PANTHER" id="PTHR43300:SF11">
    <property type="entry name" value="ACETYLTRANSFERASE RV3034C-RELATED"/>
    <property type="match status" value="1"/>
</dbReference>
<dbReference type="InterPro" id="IPR001451">
    <property type="entry name" value="Hexapep"/>
</dbReference>
<dbReference type="OrthoDB" id="9815592at2"/>
<dbReference type="Proteomes" id="UP000064137">
    <property type="component" value="Chromosome"/>
</dbReference>
<comment type="similarity">
    <text evidence="1">Belongs to the transferase hexapeptide repeat family.</text>
</comment>
<dbReference type="RefSeq" id="WP_059315793.1">
    <property type="nucleotide sequence ID" value="NZ_CP013987.1"/>
</dbReference>
<gene>
    <name evidence="2" type="ORF">APT59_16180</name>
</gene>
<dbReference type="SUPFAM" id="SSF51161">
    <property type="entry name" value="Trimeric LpxA-like enzymes"/>
    <property type="match status" value="1"/>
</dbReference>
<name>A0A0U4WTX8_9PSED</name>
<proteinExistence type="inferred from homology"/>
<dbReference type="Pfam" id="PF00132">
    <property type="entry name" value="Hexapep"/>
    <property type="match status" value="1"/>
</dbReference>
<reference evidence="2 3" key="1">
    <citation type="submission" date="2016-01" db="EMBL/GenBank/DDBJ databases">
        <title>Annotation of Pseudomonas oryzihabitans USDA-ARS-USMARC-56511.</title>
        <authorList>
            <person name="Harhay G.P."/>
            <person name="Harhay D.M."/>
            <person name="Smith T.P.L."/>
            <person name="Bono J.L."/>
            <person name="Heaton M.P."/>
            <person name="Clawson M.L."/>
            <person name="Chitko-Mckown C.G."/>
            <person name="Capik S.F."/>
            <person name="DeDonder K.D."/>
            <person name="Apley M.D."/>
            <person name="Lubbers B.V."/>
            <person name="White B.J."/>
            <person name="Larson R.L."/>
        </authorList>
    </citation>
    <scope>NUCLEOTIDE SEQUENCE [LARGE SCALE GENOMIC DNA]</scope>
    <source>
        <strain evidence="2 3">USDA-ARS-USMARC-56511</strain>
    </source>
</reference>
<dbReference type="KEGG" id="por:APT59_16180"/>
<sequence length="208" mass="22740">MGFLDKLRKKRERQALAALPRLHQRTARLRRELPDYEIGAGTYGAPRVFDLKEGATLRLGSYTSIAEGVRILLGGLHRLDWVTTYPFPAFVDGLAHITDYGGTRGDVVIGSDCWICTDALILSGVTIGHGAVVAAGAVVTRDVPPYAVVGGNPARFIKWRFPEATCQTLLDIAWWDWPEADILAAGERLCSPDIEGFIAYAQARHPAP</sequence>
<dbReference type="GO" id="GO:0016740">
    <property type="term" value="F:transferase activity"/>
    <property type="evidence" value="ECO:0007669"/>
    <property type="project" value="UniProtKB-KW"/>
</dbReference>
<evidence type="ECO:0000313" key="2">
    <source>
        <dbReference type="EMBL" id="ALZ85661.1"/>
    </source>
</evidence>
<dbReference type="AlphaFoldDB" id="A0A0U4WTX8"/>